<reference evidence="3" key="1">
    <citation type="submission" date="2006-10" db="EMBL/GenBank/DDBJ databases">
        <authorList>
            <person name="Amadeo P."/>
            <person name="Zhao Q."/>
            <person name="Wortman J."/>
            <person name="Fraser-Liggett C."/>
            <person name="Carlton J."/>
        </authorList>
    </citation>
    <scope>NUCLEOTIDE SEQUENCE</scope>
    <source>
        <strain evidence="3">G3</strain>
    </source>
</reference>
<dbReference type="KEGG" id="tva:4774904"/>
<dbReference type="VEuPathDB" id="TrichDB:TVAGG3_0978730"/>
<sequence length="1149" mass="130874">MLTKTLQLPETGELETSIIHFNGSDKVLRIIVPLGSNFHSKDLEILTDYPAAKKIIPTKPYNAAENLSYDLELSKPGMYFLQFKVSDLESEKLYILVDPTITINNKKVPKNDLRIQSINLVDYKDYSNLLEKIEEVSKNGYNIIHFVTNAETDISDFEVEQTIPASKKEKSSTKTFKLIEKLPEIEKKYNIGFMNDIHLNKLSDDIDWILSHPELTINEISAPWIKKAVELDDILYAISSDIDRSLIHDVNATKNLLLGKLMASSLKNHYVIDTDNVLEQYSLYDIKKLPKDLKPNLKKYEDATFKEKADAFKDRKADIDYIVSVFGEADETTNSELMITLSEVNKPYIDAFTEICEEICKNEAEFLHSHQNVTKRRLFTQKEICGQLVHVAYDGFVPDVADSASNTDETKNYYFTRKVVCNEGVIKLRHGHSNEPNQELYNHMKEAFDKVSGISQILRLVDIKSANEAFLKRCIDETRSAKPNIFITTQLDAQIVESKGIEILTTFKLNAILRDCSLNLDAYELSHIIWQAGGCDIGSVSKLRNLVKINTQIPSILFDKLPGDDWKVVNPLSLSASLSMAFSPIGSSYQASKYAEIRSTLNNLHTELSHLSCETDYHAYGGILSIHRMNSDSGEGVWMLTRFKYSDDTPQKIQIPAEKVTLRFEALISDKVHFNTKIADFVQIAEQRIDVEKLPLGAVIVYDTEYGEQTKQVIQKLNNGTTEAAIDQQLQDLSLTDLNGLMFKGETEDGGYNIEGINISGIDGILRVYHENEAAISKHLKSGDWLLDYTAQRLFRSQNLISLSQFLRTELIPYKKFQPRSILPKYFYKLMEIINNLFTKTLSFKLTPFATQQDEFIQQLTRYSISLYGTSGERRFLANRLPEQCLFGTKILLKEVLVAIRGNLIVTGRYEDARRELSLLAQKSLDSGNAAIALLYPQALQDYFLLAPNGRDILTEKLPNGRTFLYYVFQIIERYGAIETIKSTALLASVLRWLDYCQSHNIITEKTVCNKTFIEWHNEIEKSFDAKYYSEERKYDGVIVDVLLSMVVAPEIFDSVHAVDYIRNVSQKIPKLNENIIPATVAFLIRASATMKRRLSGEDIKAIGLAKVVINHLRIYGISAHAVGSLLDAFYDYQKLKDEEFIDWSQYLD</sequence>
<dbReference type="GO" id="GO:0004135">
    <property type="term" value="F:amylo-alpha-1,6-glucosidase activity"/>
    <property type="evidence" value="ECO:0000318"/>
    <property type="project" value="GO_Central"/>
</dbReference>
<dbReference type="GO" id="GO:0004134">
    <property type="term" value="F:4-alpha-glucanotransferase activity"/>
    <property type="evidence" value="ECO:0000318"/>
    <property type="project" value="GO_Central"/>
</dbReference>
<dbReference type="STRING" id="5722.A2DRU5"/>
<dbReference type="Pfam" id="PF14701">
    <property type="entry name" value="hDGE_amylase"/>
    <property type="match status" value="1"/>
</dbReference>
<reference evidence="3" key="2">
    <citation type="journal article" date="2007" name="Science">
        <title>Draft genome sequence of the sexually transmitted pathogen Trichomonas vaginalis.</title>
        <authorList>
            <person name="Carlton J.M."/>
            <person name="Hirt R.P."/>
            <person name="Silva J.C."/>
            <person name="Delcher A.L."/>
            <person name="Schatz M."/>
            <person name="Zhao Q."/>
            <person name="Wortman J.R."/>
            <person name="Bidwell S.L."/>
            <person name="Alsmark U.C.M."/>
            <person name="Besteiro S."/>
            <person name="Sicheritz-Ponten T."/>
            <person name="Noel C.J."/>
            <person name="Dacks J.B."/>
            <person name="Foster P.G."/>
            <person name="Simillion C."/>
            <person name="Van de Peer Y."/>
            <person name="Miranda-Saavedra D."/>
            <person name="Barton G.J."/>
            <person name="Westrop G.D."/>
            <person name="Mueller S."/>
            <person name="Dessi D."/>
            <person name="Fiori P.L."/>
            <person name="Ren Q."/>
            <person name="Paulsen I."/>
            <person name="Zhang H."/>
            <person name="Bastida-Corcuera F.D."/>
            <person name="Simoes-Barbosa A."/>
            <person name="Brown M.T."/>
            <person name="Hayes R.D."/>
            <person name="Mukherjee M."/>
            <person name="Okumura C.Y."/>
            <person name="Schneider R."/>
            <person name="Smith A.J."/>
            <person name="Vanacova S."/>
            <person name="Villalvazo M."/>
            <person name="Haas B.J."/>
            <person name="Pertea M."/>
            <person name="Feldblyum T.V."/>
            <person name="Utterback T.R."/>
            <person name="Shu C.L."/>
            <person name="Osoegawa K."/>
            <person name="de Jong P.J."/>
            <person name="Hrdy I."/>
            <person name="Horvathova L."/>
            <person name="Zubacova Z."/>
            <person name="Dolezal P."/>
            <person name="Malik S.B."/>
            <person name="Logsdon J.M. Jr."/>
            <person name="Henze K."/>
            <person name="Gupta A."/>
            <person name="Wang C.C."/>
            <person name="Dunne R.L."/>
            <person name="Upcroft J.A."/>
            <person name="Upcroft P."/>
            <person name="White O."/>
            <person name="Salzberg S.L."/>
            <person name="Tang P."/>
            <person name="Chiu C.-H."/>
            <person name="Lee Y.-S."/>
            <person name="Embley T.M."/>
            <person name="Coombs G.H."/>
            <person name="Mottram J.C."/>
            <person name="Tachezy J."/>
            <person name="Fraser-Liggett C.M."/>
            <person name="Johnson P.J."/>
        </authorList>
    </citation>
    <scope>NUCLEOTIDE SEQUENCE [LARGE SCALE GENOMIC DNA]</scope>
    <source>
        <strain evidence="3">G3</strain>
    </source>
</reference>
<organism evidence="3 4">
    <name type="scientific">Trichomonas vaginalis (strain ATCC PRA-98 / G3)</name>
    <dbReference type="NCBI Taxonomy" id="412133"/>
    <lineage>
        <taxon>Eukaryota</taxon>
        <taxon>Metamonada</taxon>
        <taxon>Parabasalia</taxon>
        <taxon>Trichomonadida</taxon>
        <taxon>Trichomonadidae</taxon>
        <taxon>Trichomonas</taxon>
    </lineage>
</organism>
<dbReference type="InParanoid" id="A2DRU5"/>
<dbReference type="SMR" id="A2DRU5"/>
<feature type="domain" description="Glycogen debranching enzyme glucanotransferase" evidence="1">
    <location>
        <begin position="107"/>
        <end position="485"/>
    </location>
</feature>
<gene>
    <name evidence="3" type="ORF">TVAG_150430</name>
</gene>
<dbReference type="Proteomes" id="UP000001542">
    <property type="component" value="Unassembled WGS sequence"/>
</dbReference>
<dbReference type="InterPro" id="IPR010401">
    <property type="entry name" value="AGL/Gdb1"/>
</dbReference>
<proteinExistence type="predicted"/>
<evidence type="ECO:0000259" key="2">
    <source>
        <dbReference type="Pfam" id="PF14702"/>
    </source>
</evidence>
<dbReference type="OrthoDB" id="10248904at2759"/>
<feature type="domain" description="Glycogen debranching enzyme central" evidence="2">
    <location>
        <begin position="596"/>
        <end position="794"/>
    </location>
</feature>
<evidence type="ECO:0000259" key="1">
    <source>
        <dbReference type="Pfam" id="PF14701"/>
    </source>
</evidence>
<dbReference type="EMBL" id="DS113237">
    <property type="protein sequence ID" value="EAY16892.1"/>
    <property type="molecule type" value="Genomic_DNA"/>
</dbReference>
<dbReference type="eggNOG" id="KOG3625">
    <property type="taxonomic scope" value="Eukaryota"/>
</dbReference>
<dbReference type="VEuPathDB" id="TrichDB:TVAG_150430"/>
<evidence type="ECO:0000313" key="3">
    <source>
        <dbReference type="EMBL" id="EAY16892.1"/>
    </source>
</evidence>
<dbReference type="RefSeq" id="XP_001329115.1">
    <property type="nucleotide sequence ID" value="XM_001329080.1"/>
</dbReference>
<dbReference type="InterPro" id="IPR032792">
    <property type="entry name" value="AGL_glucanoTrfase"/>
</dbReference>
<protein>
    <submittedName>
        <fullName evidence="3">Uncharacterized protein</fullName>
    </submittedName>
</protein>
<dbReference type="AlphaFoldDB" id="A2DRU5"/>
<evidence type="ECO:0000313" key="4">
    <source>
        <dbReference type="Proteomes" id="UP000001542"/>
    </source>
</evidence>
<dbReference type="GO" id="GO:0005980">
    <property type="term" value="P:glycogen catabolic process"/>
    <property type="evidence" value="ECO:0000318"/>
    <property type="project" value="GO_Central"/>
</dbReference>
<keyword evidence="4" id="KW-1185">Reference proteome</keyword>
<accession>A2DRU5</accession>
<name>A2DRU5_TRIV3</name>
<dbReference type="Pfam" id="PF14702">
    <property type="entry name" value="hGDE_central"/>
    <property type="match status" value="1"/>
</dbReference>
<dbReference type="PANTHER" id="PTHR10569">
    <property type="entry name" value="GLYCOGEN DEBRANCHING ENZYME"/>
    <property type="match status" value="1"/>
</dbReference>
<dbReference type="InterPro" id="IPR032788">
    <property type="entry name" value="AGL_central"/>
</dbReference>
<dbReference type="PANTHER" id="PTHR10569:SF2">
    <property type="entry name" value="GLYCOGEN DEBRANCHING ENZYME"/>
    <property type="match status" value="1"/>
</dbReference>